<feature type="domain" description="Doublecortin" evidence="2">
    <location>
        <begin position="56"/>
        <end position="137"/>
    </location>
</feature>
<feature type="region of interest" description="Disordered" evidence="1">
    <location>
        <begin position="231"/>
        <end position="310"/>
    </location>
</feature>
<gene>
    <name evidence="3" type="ORF">CYNAS_LOCUS22366</name>
</gene>
<name>A0AA36MI78_CYLNA</name>
<dbReference type="Proteomes" id="UP001176961">
    <property type="component" value="Unassembled WGS sequence"/>
</dbReference>
<dbReference type="InterPro" id="IPR036572">
    <property type="entry name" value="Doublecortin_dom_sf"/>
</dbReference>
<evidence type="ECO:0000313" key="4">
    <source>
        <dbReference type="Proteomes" id="UP001176961"/>
    </source>
</evidence>
<dbReference type="SUPFAM" id="SSF89837">
    <property type="entry name" value="Doublecortin (DC)"/>
    <property type="match status" value="2"/>
</dbReference>
<proteinExistence type="predicted"/>
<sequence>MNELFECYYYSLFESTSLYDPYNEYSFVEANKRRRGDVERRNSEKLENRFAAPAVKKIYVKANGDPRSKRPKLFIWRQWQTPTLAGLRAEVAPYVGLESSSAIYDINGHRIYSEDEIQDFGTYYILGDEQLLIPDSEDEYEEEYRESFTRGGRITSLSAPEMLTSRQSLYDTAPSVMTPPPRPYQSEQVSSEIQRKFPAQIPSTSQNKNPDIRGSIAALSDGEMYERYYRDAVSTSKSRSTGTKRNKRQKLRTGTNNNTSRYDDGRSRRDSRRYTDDDDDRYGRRQNDGYVSNAERSRTRNQGTLVSRSRSANGDYLRDEFISEFDTDYTKRRDQEALAKHRQKQSNLTRSSSDAIYNRRDQTHPDAYIIYVFLNGEGMDCQHMHFQKKQLAKGMNYILELVARRFNVNPTKLCDMDGRKITEPSQLMSRGAYVLVAAGQSFRDTWYFLPDNAIDTSSDRNRVEERSDQRDRLLQRREKRERAKLKSQKSQATSQRTRYVQDTVTPGRKFGNSFI</sequence>
<accession>A0AA36MI78</accession>
<feature type="compositionally biased region" description="Polar residues" evidence="1">
    <location>
        <begin position="300"/>
        <end position="310"/>
    </location>
</feature>
<feature type="compositionally biased region" description="Polar residues" evidence="1">
    <location>
        <begin position="345"/>
        <end position="355"/>
    </location>
</feature>
<evidence type="ECO:0000313" key="3">
    <source>
        <dbReference type="EMBL" id="CAJ0610383.1"/>
    </source>
</evidence>
<dbReference type="AlphaFoldDB" id="A0AA36MI78"/>
<feature type="compositionally biased region" description="Basic and acidic residues" evidence="1">
    <location>
        <begin position="261"/>
        <end position="287"/>
    </location>
</feature>
<dbReference type="InterPro" id="IPR003533">
    <property type="entry name" value="Doublecortin_dom"/>
</dbReference>
<dbReference type="Gene3D" id="3.10.20.230">
    <property type="entry name" value="Doublecortin domain"/>
    <property type="match status" value="2"/>
</dbReference>
<protein>
    <recommendedName>
        <fullName evidence="2">Doublecortin domain-containing protein</fullName>
    </recommendedName>
</protein>
<dbReference type="SMART" id="SM00537">
    <property type="entry name" value="DCX"/>
    <property type="match status" value="1"/>
</dbReference>
<feature type="region of interest" description="Disordered" evidence="1">
    <location>
        <begin position="479"/>
        <end position="500"/>
    </location>
</feature>
<reference evidence="3" key="1">
    <citation type="submission" date="2023-07" db="EMBL/GenBank/DDBJ databases">
        <authorList>
            <consortium name="CYATHOMIX"/>
        </authorList>
    </citation>
    <scope>NUCLEOTIDE SEQUENCE</scope>
    <source>
        <strain evidence="3">N/A</strain>
    </source>
</reference>
<dbReference type="GO" id="GO:0035556">
    <property type="term" value="P:intracellular signal transduction"/>
    <property type="evidence" value="ECO:0007669"/>
    <property type="project" value="InterPro"/>
</dbReference>
<keyword evidence="4" id="KW-1185">Reference proteome</keyword>
<comment type="caution">
    <text evidence="3">The sequence shown here is derived from an EMBL/GenBank/DDBJ whole genome shotgun (WGS) entry which is preliminary data.</text>
</comment>
<feature type="compositionally biased region" description="Basic residues" evidence="1">
    <location>
        <begin position="242"/>
        <end position="251"/>
    </location>
</feature>
<feature type="region of interest" description="Disordered" evidence="1">
    <location>
        <begin position="172"/>
        <end position="194"/>
    </location>
</feature>
<dbReference type="PROSITE" id="PS50309">
    <property type="entry name" value="DC"/>
    <property type="match status" value="1"/>
</dbReference>
<organism evidence="3 4">
    <name type="scientific">Cylicocyclus nassatus</name>
    <name type="common">Nematode worm</name>
    <dbReference type="NCBI Taxonomy" id="53992"/>
    <lineage>
        <taxon>Eukaryota</taxon>
        <taxon>Metazoa</taxon>
        <taxon>Ecdysozoa</taxon>
        <taxon>Nematoda</taxon>
        <taxon>Chromadorea</taxon>
        <taxon>Rhabditida</taxon>
        <taxon>Rhabditina</taxon>
        <taxon>Rhabditomorpha</taxon>
        <taxon>Strongyloidea</taxon>
        <taxon>Strongylidae</taxon>
        <taxon>Cylicocyclus</taxon>
    </lineage>
</organism>
<feature type="region of interest" description="Disordered" evidence="1">
    <location>
        <begin position="339"/>
        <end position="359"/>
    </location>
</feature>
<dbReference type="EMBL" id="CATQJL010000326">
    <property type="protein sequence ID" value="CAJ0610383.1"/>
    <property type="molecule type" value="Genomic_DNA"/>
</dbReference>
<evidence type="ECO:0000259" key="2">
    <source>
        <dbReference type="PROSITE" id="PS50309"/>
    </source>
</evidence>
<feature type="compositionally biased region" description="Polar residues" evidence="1">
    <location>
        <begin position="488"/>
        <end position="500"/>
    </location>
</feature>
<evidence type="ECO:0000256" key="1">
    <source>
        <dbReference type="SAM" id="MobiDB-lite"/>
    </source>
</evidence>